<evidence type="ECO:0000313" key="2">
    <source>
        <dbReference type="Proteomes" id="UP001552299"/>
    </source>
</evidence>
<name>A0ABD0WBX7_DENTH</name>
<dbReference type="Proteomes" id="UP001552299">
    <property type="component" value="Unassembled WGS sequence"/>
</dbReference>
<sequence length="73" mass="8328">MFREFIKERSSAALERFSLFTTVLCCGSAVYSRSDLCLLQIHCVPQKFSVLLCLAAVSRREQQFVICFPTNFA</sequence>
<dbReference type="EMBL" id="JANQDX010000001">
    <property type="protein sequence ID" value="KAL0929077.1"/>
    <property type="molecule type" value="Genomic_DNA"/>
</dbReference>
<accession>A0ABD0WBX7</accession>
<proteinExistence type="predicted"/>
<organism evidence="1 2">
    <name type="scientific">Dendrobium thyrsiflorum</name>
    <name type="common">Pinecone-like raceme dendrobium</name>
    <name type="synonym">Orchid</name>
    <dbReference type="NCBI Taxonomy" id="117978"/>
    <lineage>
        <taxon>Eukaryota</taxon>
        <taxon>Viridiplantae</taxon>
        <taxon>Streptophyta</taxon>
        <taxon>Embryophyta</taxon>
        <taxon>Tracheophyta</taxon>
        <taxon>Spermatophyta</taxon>
        <taxon>Magnoliopsida</taxon>
        <taxon>Liliopsida</taxon>
        <taxon>Asparagales</taxon>
        <taxon>Orchidaceae</taxon>
        <taxon>Epidendroideae</taxon>
        <taxon>Malaxideae</taxon>
        <taxon>Dendrobiinae</taxon>
        <taxon>Dendrobium</taxon>
    </lineage>
</organism>
<dbReference type="AlphaFoldDB" id="A0ABD0WBX7"/>
<protein>
    <recommendedName>
        <fullName evidence="3">Secreted protein</fullName>
    </recommendedName>
</protein>
<comment type="caution">
    <text evidence="1">The sequence shown here is derived from an EMBL/GenBank/DDBJ whole genome shotgun (WGS) entry which is preliminary data.</text>
</comment>
<keyword evidence="2" id="KW-1185">Reference proteome</keyword>
<reference evidence="1 2" key="1">
    <citation type="journal article" date="2024" name="Plant Biotechnol. J.">
        <title>Dendrobium thyrsiflorum genome and its molecular insights into genes involved in important horticultural traits.</title>
        <authorList>
            <person name="Chen B."/>
            <person name="Wang J.Y."/>
            <person name="Zheng P.J."/>
            <person name="Li K.L."/>
            <person name="Liang Y.M."/>
            <person name="Chen X.F."/>
            <person name="Zhang C."/>
            <person name="Zhao X."/>
            <person name="He X."/>
            <person name="Zhang G.Q."/>
            <person name="Liu Z.J."/>
            <person name="Xu Q."/>
        </authorList>
    </citation>
    <scope>NUCLEOTIDE SEQUENCE [LARGE SCALE GENOMIC DNA]</scope>
    <source>
        <strain evidence="1">GZMU011</strain>
    </source>
</reference>
<evidence type="ECO:0008006" key="3">
    <source>
        <dbReference type="Google" id="ProtNLM"/>
    </source>
</evidence>
<evidence type="ECO:0000313" key="1">
    <source>
        <dbReference type="EMBL" id="KAL0929077.1"/>
    </source>
</evidence>
<gene>
    <name evidence="1" type="ORF">M5K25_001017</name>
</gene>